<dbReference type="EMBL" id="BJWL01000002">
    <property type="protein sequence ID" value="GFY82720.1"/>
    <property type="molecule type" value="Genomic_DNA"/>
</dbReference>
<reference evidence="1 2" key="1">
    <citation type="submission" date="2019-07" db="EMBL/GenBank/DDBJ databases">
        <title>De Novo Assembly of kiwifruit Actinidia rufa.</title>
        <authorList>
            <person name="Sugita-Konishi S."/>
            <person name="Sato K."/>
            <person name="Mori E."/>
            <person name="Abe Y."/>
            <person name="Kisaki G."/>
            <person name="Hamano K."/>
            <person name="Suezawa K."/>
            <person name="Otani M."/>
            <person name="Fukuda T."/>
            <person name="Manabe T."/>
            <person name="Gomi K."/>
            <person name="Tabuchi M."/>
            <person name="Akimitsu K."/>
            <person name="Kataoka I."/>
        </authorList>
    </citation>
    <scope>NUCLEOTIDE SEQUENCE [LARGE SCALE GENOMIC DNA]</scope>
    <source>
        <strain evidence="2">cv. Fuchu</strain>
    </source>
</reference>
<sequence length="83" mass="9505">MDFLSGKVDYPRCLVIKILILKGLLIEKDVRVSTVTTTDEYFLNKYVSKYEEVVPQLLDVFNGNVGLAELGYESEEQRMSNLL</sequence>
<protein>
    <submittedName>
        <fullName evidence="1">Uncharacterized protein</fullName>
    </submittedName>
</protein>
<accession>A0A7J0E8J1</accession>
<proteinExistence type="predicted"/>
<evidence type="ECO:0000313" key="1">
    <source>
        <dbReference type="EMBL" id="GFY82720.1"/>
    </source>
</evidence>
<gene>
    <name evidence="1" type="ORF">Acr_02g0009600</name>
</gene>
<evidence type="ECO:0000313" key="2">
    <source>
        <dbReference type="Proteomes" id="UP000585474"/>
    </source>
</evidence>
<dbReference type="Proteomes" id="UP000585474">
    <property type="component" value="Unassembled WGS sequence"/>
</dbReference>
<name>A0A7J0E8J1_9ERIC</name>
<dbReference type="OrthoDB" id="637682at2759"/>
<organism evidence="1 2">
    <name type="scientific">Actinidia rufa</name>
    <dbReference type="NCBI Taxonomy" id="165716"/>
    <lineage>
        <taxon>Eukaryota</taxon>
        <taxon>Viridiplantae</taxon>
        <taxon>Streptophyta</taxon>
        <taxon>Embryophyta</taxon>
        <taxon>Tracheophyta</taxon>
        <taxon>Spermatophyta</taxon>
        <taxon>Magnoliopsida</taxon>
        <taxon>eudicotyledons</taxon>
        <taxon>Gunneridae</taxon>
        <taxon>Pentapetalae</taxon>
        <taxon>asterids</taxon>
        <taxon>Ericales</taxon>
        <taxon>Actinidiaceae</taxon>
        <taxon>Actinidia</taxon>
    </lineage>
</organism>
<keyword evidence="2" id="KW-1185">Reference proteome</keyword>
<dbReference type="AlphaFoldDB" id="A0A7J0E8J1"/>
<comment type="caution">
    <text evidence="1">The sequence shown here is derived from an EMBL/GenBank/DDBJ whole genome shotgun (WGS) entry which is preliminary data.</text>
</comment>